<dbReference type="Pfam" id="PF04157">
    <property type="entry name" value="EAP30"/>
    <property type="match status" value="1"/>
</dbReference>
<comment type="caution">
    <text evidence="1">The sequence shown here is derived from an EMBL/GenBank/DDBJ whole genome shotgun (WGS) entry which is preliminary data.</text>
</comment>
<keyword evidence="2" id="KW-1185">Reference proteome</keyword>
<dbReference type="AlphaFoldDB" id="A0A9P8M023"/>
<evidence type="ECO:0000313" key="1">
    <source>
        <dbReference type="EMBL" id="KAH0577374.1"/>
    </source>
</evidence>
<dbReference type="GeneID" id="94294749"/>
<dbReference type="Gene3D" id="1.10.10.10">
    <property type="entry name" value="Winged helix-like DNA-binding domain superfamily/Winged helix DNA-binding domain"/>
    <property type="match status" value="1"/>
</dbReference>
<name>A0A9P8M023_9EUKA</name>
<organism evidence="1 2">
    <name type="scientific">Spironucleus salmonicida</name>
    <dbReference type="NCBI Taxonomy" id="348837"/>
    <lineage>
        <taxon>Eukaryota</taxon>
        <taxon>Metamonada</taxon>
        <taxon>Diplomonadida</taxon>
        <taxon>Hexamitidae</taxon>
        <taxon>Hexamitinae</taxon>
        <taxon>Spironucleus</taxon>
    </lineage>
</organism>
<dbReference type="OrthoDB" id="271448at2759"/>
<dbReference type="EMBL" id="AUWU02000001">
    <property type="protein sequence ID" value="KAH0577374.1"/>
    <property type="molecule type" value="Genomic_DNA"/>
</dbReference>
<dbReference type="InterPro" id="IPR036388">
    <property type="entry name" value="WH-like_DNA-bd_sf"/>
</dbReference>
<protein>
    <submittedName>
        <fullName evidence="1">EAP30/Vps36 domain-containing protein</fullName>
    </submittedName>
</protein>
<dbReference type="RefSeq" id="XP_067768147.1">
    <property type="nucleotide sequence ID" value="XM_067904665.1"/>
</dbReference>
<evidence type="ECO:0000313" key="2">
    <source>
        <dbReference type="Proteomes" id="UP000018208"/>
    </source>
</evidence>
<dbReference type="InterPro" id="IPR040608">
    <property type="entry name" value="Snf8/Vps36"/>
</dbReference>
<dbReference type="KEGG" id="ssao:94294749"/>
<reference evidence="1 2" key="1">
    <citation type="journal article" date="2014" name="PLoS Genet.">
        <title>The Genome of Spironucleus salmonicida Highlights a Fish Pathogen Adapted to Fluctuating Environments.</title>
        <authorList>
            <person name="Xu F."/>
            <person name="Jerlstrom-Hultqvist J."/>
            <person name="Einarsson E."/>
            <person name="Astvaldsson A."/>
            <person name="Svard S.G."/>
            <person name="Andersson J.O."/>
        </authorList>
    </citation>
    <scope>NUCLEOTIDE SEQUENCE [LARGE SCALE GENOMIC DNA]</scope>
    <source>
        <strain evidence="1 2">ATCC 50377</strain>
    </source>
</reference>
<sequence>MDIKRFRPLNFSTHAESDRHAPYLLSDERVFQDAALSFEECQARAFLTQTSLHLQVEGAFFCFNLHDVTNVQRTPAGITLYFGPKRYALHGFATPAALAEFFNATMQQVSARKFISALPVQQREQALTNALQFAISTSSNTFAQLQQNAASLLELIAKIRRVIAQNRFQDDALKGEVALIDQELDLQIQSPARDLPRLRDELGGVLGRMQARGIMPLDRVYGRWNKARSGNLIAPDAMVRVCEGLDGWAVKVLNGRKYLLDRSFAADINERIRGRTCELHGFRFLRQGDFTGFEVDWLEEMCQRGKFVCYDGAEQRQYFFNAVQ</sequence>
<dbReference type="Proteomes" id="UP000018208">
    <property type="component" value="Unassembled WGS sequence"/>
</dbReference>
<gene>
    <name evidence="1" type="ORF">SS50377_20726</name>
</gene>
<accession>A0A9P8M023</accession>
<proteinExistence type="predicted"/>